<organism evidence="2 3">
    <name type="scientific">Kitasatospora cineracea</name>
    <dbReference type="NCBI Taxonomy" id="88074"/>
    <lineage>
        <taxon>Bacteria</taxon>
        <taxon>Bacillati</taxon>
        <taxon>Actinomycetota</taxon>
        <taxon>Actinomycetes</taxon>
        <taxon>Kitasatosporales</taxon>
        <taxon>Streptomycetaceae</taxon>
        <taxon>Kitasatospora</taxon>
    </lineage>
</organism>
<accession>A0A3N4RS60</accession>
<reference evidence="2 3" key="1">
    <citation type="submission" date="2018-11" db="EMBL/GenBank/DDBJ databases">
        <title>Sequencing the genomes of 1000 actinobacteria strains.</title>
        <authorList>
            <person name="Klenk H.-P."/>
        </authorList>
    </citation>
    <scope>NUCLEOTIDE SEQUENCE [LARGE SCALE GENOMIC DNA]</scope>
    <source>
        <strain evidence="2 3">DSM 44781</strain>
    </source>
</reference>
<sequence>MILSPGRAPTDGHTEPCEGCRSTDAEYDHDGWDYALGDED</sequence>
<evidence type="ECO:0000313" key="2">
    <source>
        <dbReference type="EMBL" id="RPE33741.1"/>
    </source>
</evidence>
<keyword evidence="3" id="KW-1185">Reference proteome</keyword>
<feature type="region of interest" description="Disordered" evidence="1">
    <location>
        <begin position="1"/>
        <end position="40"/>
    </location>
</feature>
<comment type="caution">
    <text evidence="2">The sequence shown here is derived from an EMBL/GenBank/DDBJ whole genome shotgun (WGS) entry which is preliminary data.</text>
</comment>
<dbReference type="AlphaFoldDB" id="A0A3N4RS60"/>
<proteinExistence type="predicted"/>
<dbReference type="RefSeq" id="WP_279633959.1">
    <property type="nucleotide sequence ID" value="NZ_RKQG01000001.1"/>
</dbReference>
<protein>
    <submittedName>
        <fullName evidence="2">Uncharacterized protein</fullName>
    </submittedName>
</protein>
<name>A0A3N4RS60_9ACTN</name>
<gene>
    <name evidence="2" type="ORF">EDD38_2038</name>
</gene>
<dbReference type="EMBL" id="RKQG01000001">
    <property type="protein sequence ID" value="RPE33741.1"/>
    <property type="molecule type" value="Genomic_DNA"/>
</dbReference>
<evidence type="ECO:0000313" key="3">
    <source>
        <dbReference type="Proteomes" id="UP000266906"/>
    </source>
</evidence>
<evidence type="ECO:0000256" key="1">
    <source>
        <dbReference type="SAM" id="MobiDB-lite"/>
    </source>
</evidence>
<feature type="compositionally biased region" description="Basic and acidic residues" evidence="1">
    <location>
        <begin position="10"/>
        <end position="32"/>
    </location>
</feature>
<dbReference type="Proteomes" id="UP000266906">
    <property type="component" value="Unassembled WGS sequence"/>
</dbReference>